<evidence type="ECO:0000256" key="3">
    <source>
        <dbReference type="ARBA" id="ARBA00022516"/>
    </source>
</evidence>
<dbReference type="STRING" id="679901.Mzhil_0387"/>
<evidence type="ECO:0000256" key="4">
    <source>
        <dbReference type="ARBA" id="ARBA00022679"/>
    </source>
</evidence>
<comment type="function">
    <text evidence="12">Prenyltransferase that catalyzes the transfer of the geranylgeranyl moiety of geranylgeranyl diphosphate (GGPP) to the C2 hydroxyl of (S)-3-O-geranylgeranylglyceryl phosphate (GGGP). This reaction is the second ether-bond-formation step in the biosynthesis of archaeal membrane lipids.</text>
</comment>
<evidence type="ECO:0000256" key="9">
    <source>
        <dbReference type="ARBA" id="ARBA00023136"/>
    </source>
</evidence>
<dbReference type="EC" id="2.5.1.42" evidence="12"/>
<evidence type="ECO:0000313" key="13">
    <source>
        <dbReference type="EMBL" id="AEH60262.1"/>
    </source>
</evidence>
<evidence type="ECO:0000256" key="7">
    <source>
        <dbReference type="ARBA" id="ARBA00022989"/>
    </source>
</evidence>
<keyword evidence="7 12" id="KW-1133">Transmembrane helix</keyword>
<dbReference type="GO" id="GO:0000287">
    <property type="term" value="F:magnesium ion binding"/>
    <property type="evidence" value="ECO:0007669"/>
    <property type="project" value="UniProtKB-UniRule"/>
</dbReference>
<dbReference type="GO" id="GO:0046474">
    <property type="term" value="P:glycerophospholipid biosynthetic process"/>
    <property type="evidence" value="ECO:0007669"/>
    <property type="project" value="UniProtKB-UniRule"/>
</dbReference>
<gene>
    <name evidence="13" type="ordered locus">Mzhil_0387</name>
</gene>
<dbReference type="InterPro" id="IPR044878">
    <property type="entry name" value="UbiA_sf"/>
</dbReference>
<keyword evidence="3 12" id="KW-0444">Lipid biosynthesis</keyword>
<dbReference type="AlphaFoldDB" id="F7XPD5"/>
<feature type="transmembrane region" description="Helical" evidence="12">
    <location>
        <begin position="143"/>
        <end position="165"/>
    </location>
</feature>
<evidence type="ECO:0000256" key="6">
    <source>
        <dbReference type="ARBA" id="ARBA00022842"/>
    </source>
</evidence>
<dbReference type="NCBIfam" id="NF009521">
    <property type="entry name" value="PRK12882.1"/>
    <property type="match status" value="1"/>
</dbReference>
<evidence type="ECO:0000256" key="5">
    <source>
        <dbReference type="ARBA" id="ARBA00022692"/>
    </source>
</evidence>
<keyword evidence="6 12" id="KW-0460">Magnesium</keyword>
<sequence>MKKTINVLLPYLQLIRYRNCLMAAIGTLIGVFIAYNILPTTSITYSAEILIIKALLAFVSVFFITGAGNSINDYFDVDIDAINRPSRPIPAGKVTEQNALYFSTALFIAGMVAAFSVNYICAVIAGINVLVLIYYARSLKRKALVGNISIGYLTGSIFLFGGSVFGMEGLMMLSILFLLAALATMAREIVKDIEDIEGDRLSGASTLPIKIGVKRSVYTASFIVAVALVASPLPYIISILGTGYLYAVAIADLLFILAIIEVGLRDNAARSSRLFKAGMVFALIAFIAGA</sequence>
<comment type="similarity">
    <text evidence="12">Belongs to the UbiA prenyltransferase family. DGGGP synthase subfamily.</text>
</comment>
<keyword evidence="10 12" id="KW-0594">Phospholipid biosynthesis</keyword>
<dbReference type="PANTHER" id="PTHR42723">
    <property type="entry name" value="CHLOROPHYLL SYNTHASE"/>
    <property type="match status" value="1"/>
</dbReference>
<keyword evidence="11 12" id="KW-1208">Phospholipid metabolism</keyword>
<dbReference type="EMBL" id="CP002101">
    <property type="protein sequence ID" value="AEH60262.1"/>
    <property type="molecule type" value="Genomic_DNA"/>
</dbReference>
<feature type="transmembrane region" description="Helical" evidence="12">
    <location>
        <begin position="50"/>
        <end position="68"/>
    </location>
</feature>
<evidence type="ECO:0000256" key="8">
    <source>
        <dbReference type="ARBA" id="ARBA00023098"/>
    </source>
</evidence>
<keyword evidence="2 12" id="KW-1003">Cell membrane</keyword>
<keyword evidence="9 12" id="KW-0472">Membrane</keyword>
<keyword evidence="14" id="KW-1185">Reference proteome</keyword>
<dbReference type="OrthoDB" id="11851at2157"/>
<keyword evidence="4 12" id="KW-0808">Transferase</keyword>
<evidence type="ECO:0000256" key="10">
    <source>
        <dbReference type="ARBA" id="ARBA00023209"/>
    </source>
</evidence>
<dbReference type="Gene3D" id="1.20.120.1780">
    <property type="entry name" value="UbiA prenyltransferase"/>
    <property type="match status" value="1"/>
</dbReference>
<evidence type="ECO:0000256" key="12">
    <source>
        <dbReference type="HAMAP-Rule" id="MF_01286"/>
    </source>
</evidence>
<dbReference type="CDD" id="cd13961">
    <property type="entry name" value="PT_UbiA_DGGGPS"/>
    <property type="match status" value="1"/>
</dbReference>
<dbReference type="HAMAP" id="MF_01286">
    <property type="entry name" value="DGGGP_synth"/>
    <property type="match status" value="1"/>
</dbReference>
<dbReference type="InterPro" id="IPR050475">
    <property type="entry name" value="Prenyltransferase_related"/>
</dbReference>
<evidence type="ECO:0000313" key="14">
    <source>
        <dbReference type="Proteomes" id="UP000006622"/>
    </source>
</evidence>
<feature type="transmembrane region" description="Helical" evidence="12">
    <location>
        <begin position="243"/>
        <end position="262"/>
    </location>
</feature>
<feature type="transmembrane region" description="Helical" evidence="12">
    <location>
        <begin position="274"/>
        <end position="289"/>
    </location>
</feature>
<comment type="catalytic activity">
    <reaction evidence="12">
        <text>sn-3-O-(geranylgeranyl)glycerol 1-phosphate + (2E,6E,10E)-geranylgeranyl diphosphate = 2,3-bis-O-(geranylgeranyl)-sn-glycerol 1-phosphate + diphosphate</text>
        <dbReference type="Rhea" id="RHEA:18109"/>
        <dbReference type="ChEBI" id="CHEBI:33019"/>
        <dbReference type="ChEBI" id="CHEBI:57677"/>
        <dbReference type="ChEBI" id="CHEBI:58756"/>
        <dbReference type="ChEBI" id="CHEBI:58837"/>
        <dbReference type="EC" id="2.5.1.42"/>
    </reaction>
</comment>
<dbReference type="GO" id="GO:0047295">
    <property type="term" value="F:geranylgeranylglycerol-phosphate geranylgeranyltransferase activity"/>
    <property type="evidence" value="ECO:0007669"/>
    <property type="project" value="UniProtKB-UniRule"/>
</dbReference>
<comment type="pathway">
    <text evidence="12">Membrane lipid metabolism; glycerophospholipid metabolism.</text>
</comment>
<feature type="transmembrane region" description="Helical" evidence="12">
    <location>
        <begin position="171"/>
        <end position="190"/>
    </location>
</feature>
<evidence type="ECO:0000256" key="1">
    <source>
        <dbReference type="ARBA" id="ARBA00004651"/>
    </source>
</evidence>
<comment type="subcellular location">
    <subcellularLocation>
        <location evidence="1 12">Cell membrane</location>
        <topology evidence="1 12">Multi-pass membrane protein</topology>
    </subcellularLocation>
</comment>
<proteinExistence type="inferred from homology"/>
<feature type="transmembrane region" description="Helical" evidence="12">
    <location>
        <begin position="105"/>
        <end position="136"/>
    </location>
</feature>
<dbReference type="UniPathway" id="UPA00940"/>
<dbReference type="Proteomes" id="UP000006622">
    <property type="component" value="Chromosome"/>
</dbReference>
<evidence type="ECO:0000256" key="2">
    <source>
        <dbReference type="ARBA" id="ARBA00022475"/>
    </source>
</evidence>
<dbReference type="GO" id="GO:0005886">
    <property type="term" value="C:plasma membrane"/>
    <property type="evidence" value="ECO:0007669"/>
    <property type="project" value="UniProtKB-SubCell"/>
</dbReference>
<organism evidence="13 14">
    <name type="scientific">Methanosalsum zhilinae (strain DSM 4017 / NBRC 107636 / OCM 62 / WeN5)</name>
    <name type="common">Methanohalophilus zhilinae</name>
    <dbReference type="NCBI Taxonomy" id="679901"/>
    <lineage>
        <taxon>Archaea</taxon>
        <taxon>Methanobacteriati</taxon>
        <taxon>Methanobacteriota</taxon>
        <taxon>Stenosarchaea group</taxon>
        <taxon>Methanomicrobia</taxon>
        <taxon>Methanosarcinales</taxon>
        <taxon>Methanosarcinaceae</taxon>
        <taxon>Methanosalsum</taxon>
    </lineage>
</organism>
<dbReference type="HOGENOM" id="CLU_073311_1_1_2"/>
<accession>F7XPD5</accession>
<dbReference type="InterPro" id="IPR000537">
    <property type="entry name" value="UbiA_prenyltransferase"/>
</dbReference>
<keyword evidence="8 12" id="KW-0443">Lipid metabolism</keyword>
<dbReference type="Gene3D" id="1.10.357.140">
    <property type="entry name" value="UbiA prenyltransferase"/>
    <property type="match status" value="1"/>
</dbReference>
<name>F7XPD5_METZD</name>
<dbReference type="KEGG" id="mzh:Mzhil_0387"/>
<dbReference type="RefSeq" id="WP_013897701.1">
    <property type="nucleotide sequence ID" value="NC_015676.1"/>
</dbReference>
<protein>
    <recommendedName>
        <fullName evidence="12">Digeranylgeranylglyceryl phosphate synthase</fullName>
        <shortName evidence="12">DGGGP synthase</shortName>
        <shortName evidence="12">DGGGPS</shortName>
        <ecNumber evidence="12">2.5.1.42</ecNumber>
    </recommendedName>
    <alternativeName>
        <fullName evidence="12">(S)-2,3-di-O-geranylgeranylglyceryl phosphate synthase</fullName>
    </alternativeName>
    <alternativeName>
        <fullName evidence="12">Geranylgeranylglycerol-phosphate geranylgeranyltransferase</fullName>
    </alternativeName>
</protein>
<dbReference type="Pfam" id="PF01040">
    <property type="entry name" value="UbiA"/>
    <property type="match status" value="1"/>
</dbReference>
<evidence type="ECO:0000256" key="11">
    <source>
        <dbReference type="ARBA" id="ARBA00023264"/>
    </source>
</evidence>
<dbReference type="InterPro" id="IPR023547">
    <property type="entry name" value="DGGGP_synth"/>
</dbReference>
<feature type="transmembrane region" description="Helical" evidence="12">
    <location>
        <begin position="20"/>
        <end position="38"/>
    </location>
</feature>
<comment type="cofactor">
    <cofactor evidence="12">
        <name>Mg(2+)</name>
        <dbReference type="ChEBI" id="CHEBI:18420"/>
    </cofactor>
</comment>
<dbReference type="GeneID" id="10821992"/>
<dbReference type="PANTHER" id="PTHR42723:SF1">
    <property type="entry name" value="CHLOROPHYLL SYNTHASE, CHLOROPLASTIC"/>
    <property type="match status" value="1"/>
</dbReference>
<feature type="transmembrane region" description="Helical" evidence="12">
    <location>
        <begin position="217"/>
        <end position="237"/>
    </location>
</feature>
<reference evidence="13" key="1">
    <citation type="submission" date="2010-07" db="EMBL/GenBank/DDBJ databases">
        <title>The complete genome of Methanosalsum zhilinae DSM 4017.</title>
        <authorList>
            <consortium name="US DOE Joint Genome Institute (JGI-PGF)"/>
            <person name="Lucas S."/>
            <person name="Copeland A."/>
            <person name="Lapidus A."/>
            <person name="Glavina del Rio T."/>
            <person name="Dalin E."/>
            <person name="Tice H."/>
            <person name="Bruce D."/>
            <person name="Goodwin L."/>
            <person name="Pitluck S."/>
            <person name="Kyrpides N."/>
            <person name="Mavromatis K."/>
            <person name="Ovchinnikova G."/>
            <person name="Daligault H."/>
            <person name="Detter J.C."/>
            <person name="Han C."/>
            <person name="Tapia R."/>
            <person name="Larimer F."/>
            <person name="Land M."/>
            <person name="Hauser L."/>
            <person name="Markowitz V."/>
            <person name="Cheng J.-F."/>
            <person name="Hugenholtz P."/>
            <person name="Woyke T."/>
            <person name="Wu D."/>
            <person name="Spring S."/>
            <person name="Schueler E."/>
            <person name="Brambilla E."/>
            <person name="Klenk H.-P."/>
            <person name="Eisen J.A."/>
        </authorList>
    </citation>
    <scope>NUCLEOTIDE SEQUENCE</scope>
    <source>
        <strain evidence="13">DSM 4017</strain>
    </source>
</reference>
<keyword evidence="5 12" id="KW-0812">Transmembrane</keyword>